<organism evidence="1 2">
    <name type="scientific">Actinoalloteichus hymeniacidonis</name>
    <dbReference type="NCBI Taxonomy" id="340345"/>
    <lineage>
        <taxon>Bacteria</taxon>
        <taxon>Bacillati</taxon>
        <taxon>Actinomycetota</taxon>
        <taxon>Actinomycetes</taxon>
        <taxon>Pseudonocardiales</taxon>
        <taxon>Pseudonocardiaceae</taxon>
        <taxon>Actinoalloteichus</taxon>
    </lineage>
</organism>
<proteinExistence type="predicted"/>
<gene>
    <name evidence="1" type="ORF">TL08_13865</name>
</gene>
<dbReference type="EMBL" id="CP014859">
    <property type="protein sequence ID" value="AOS63587.1"/>
    <property type="molecule type" value="Genomic_DNA"/>
</dbReference>
<evidence type="ECO:0000313" key="1">
    <source>
        <dbReference type="EMBL" id="AOS63587.1"/>
    </source>
</evidence>
<dbReference type="KEGG" id="ahm:TL08_13865"/>
<keyword evidence="2" id="KW-1185">Reference proteome</keyword>
<reference evidence="2" key="1">
    <citation type="submission" date="2016-03" db="EMBL/GenBank/DDBJ databases">
        <title>Complete genome sequence of the type strain Actinoalloteichus hymeniacidonis DSM 45092.</title>
        <authorList>
            <person name="Schaffert L."/>
            <person name="Albersmeier A."/>
            <person name="Winkler A."/>
            <person name="Kalinowski J."/>
            <person name="Zotchev S."/>
            <person name="Ruckert C."/>
        </authorList>
    </citation>
    <scope>NUCLEOTIDE SEQUENCE [LARGE SCALE GENOMIC DNA]</scope>
    <source>
        <strain evidence="2">HPA177(T) (DSM 45092(T))</strain>
    </source>
</reference>
<name>A0AAC9MZ13_9PSEU</name>
<evidence type="ECO:0000313" key="2">
    <source>
        <dbReference type="Proteomes" id="UP000095210"/>
    </source>
</evidence>
<dbReference type="AlphaFoldDB" id="A0AAC9MZ13"/>
<protein>
    <submittedName>
        <fullName evidence="1">Uncharacterized protein</fullName>
    </submittedName>
</protein>
<dbReference type="Proteomes" id="UP000095210">
    <property type="component" value="Chromosome"/>
</dbReference>
<sequence length="87" mass="9104">MVHHGAEPLFELVFSLVRTGVACEALHCGTHGFDRLAGALAGCQGEGQVEIGLIAEPAEFCDVVQQGLADRRRRGVRGGEGVAEFGA</sequence>
<accession>A0AAC9MZ13</accession>